<dbReference type="EMBL" id="ANJA01003669">
    <property type="protein sequence ID" value="ETO62095.1"/>
    <property type="molecule type" value="Genomic_DNA"/>
</dbReference>
<protein>
    <submittedName>
        <fullName evidence="1">Uncharacterized protein</fullName>
    </submittedName>
</protein>
<dbReference type="Proteomes" id="UP000028582">
    <property type="component" value="Unassembled WGS sequence"/>
</dbReference>
<comment type="caution">
    <text evidence="1">The sequence shown here is derived from an EMBL/GenBank/DDBJ whole genome shotgun (WGS) entry which is preliminary data.</text>
</comment>
<evidence type="ECO:0000313" key="2">
    <source>
        <dbReference type="Proteomes" id="UP000028582"/>
    </source>
</evidence>
<evidence type="ECO:0000313" key="1">
    <source>
        <dbReference type="EMBL" id="ETO62095.1"/>
    </source>
</evidence>
<reference evidence="1 2" key="1">
    <citation type="submission" date="2013-11" db="EMBL/GenBank/DDBJ databases">
        <title>The Genome Sequence of Phytophthora parasitica P1976.</title>
        <authorList>
            <consortium name="The Broad Institute Genomics Platform"/>
            <person name="Russ C."/>
            <person name="Tyler B."/>
            <person name="Panabieres F."/>
            <person name="Shan W."/>
            <person name="Tripathy S."/>
            <person name="Grunwald N."/>
            <person name="Machado M."/>
            <person name="Johnson C.S."/>
            <person name="Walker B."/>
            <person name="Young S."/>
            <person name="Zeng Q."/>
            <person name="Gargeya S."/>
            <person name="Fitzgerald M."/>
            <person name="Haas B."/>
            <person name="Abouelleil A."/>
            <person name="Allen A.W."/>
            <person name="Alvarado L."/>
            <person name="Arachchi H.M."/>
            <person name="Berlin A.M."/>
            <person name="Chapman S.B."/>
            <person name="Gainer-Dewar J."/>
            <person name="Goldberg J."/>
            <person name="Griggs A."/>
            <person name="Gujja S."/>
            <person name="Hansen M."/>
            <person name="Howarth C."/>
            <person name="Imamovic A."/>
            <person name="Ireland A."/>
            <person name="Larimer J."/>
            <person name="McCowan C."/>
            <person name="Murphy C."/>
            <person name="Pearson M."/>
            <person name="Poon T.W."/>
            <person name="Priest M."/>
            <person name="Roberts A."/>
            <person name="Saif S."/>
            <person name="Shea T."/>
            <person name="Sisk P."/>
            <person name="Sykes S."/>
            <person name="Wortman J."/>
            <person name="Nusbaum C."/>
            <person name="Birren B."/>
        </authorList>
    </citation>
    <scope>NUCLEOTIDE SEQUENCE [LARGE SCALE GENOMIC DNA]</scope>
    <source>
        <strain evidence="1 2">P1976</strain>
    </source>
</reference>
<sequence length="80" mass="8849">MIQIQEISTLFNNFFSCSLPSSVTSAGICSQSGAFSIVVSEKNIGWKVPMQTYLVVEICKMDNGSTLLREPHLTRKTTSF</sequence>
<dbReference type="AlphaFoldDB" id="A0A080Z634"/>
<organism evidence="1 2">
    <name type="scientific">Phytophthora nicotianae P1976</name>
    <dbReference type="NCBI Taxonomy" id="1317066"/>
    <lineage>
        <taxon>Eukaryota</taxon>
        <taxon>Sar</taxon>
        <taxon>Stramenopiles</taxon>
        <taxon>Oomycota</taxon>
        <taxon>Peronosporomycetes</taxon>
        <taxon>Peronosporales</taxon>
        <taxon>Peronosporaceae</taxon>
        <taxon>Phytophthora</taxon>
    </lineage>
</organism>
<gene>
    <name evidence="1" type="ORF">F444_19980</name>
</gene>
<name>A0A080Z634_PHYNI</name>
<proteinExistence type="predicted"/>
<accession>A0A080Z634</accession>